<name>X6N8L4_RETFI</name>
<keyword evidence="2" id="KW-1185">Reference proteome</keyword>
<dbReference type="AlphaFoldDB" id="X6N8L4"/>
<organism evidence="1 2">
    <name type="scientific">Reticulomyxa filosa</name>
    <dbReference type="NCBI Taxonomy" id="46433"/>
    <lineage>
        <taxon>Eukaryota</taxon>
        <taxon>Sar</taxon>
        <taxon>Rhizaria</taxon>
        <taxon>Retaria</taxon>
        <taxon>Foraminifera</taxon>
        <taxon>Monothalamids</taxon>
        <taxon>Reticulomyxidae</taxon>
        <taxon>Reticulomyxa</taxon>
    </lineage>
</organism>
<gene>
    <name evidence="1" type="ORF">RFI_15551</name>
</gene>
<accession>X6N8L4</accession>
<reference evidence="1 2" key="1">
    <citation type="journal article" date="2013" name="Curr. Biol.">
        <title>The Genome of the Foraminiferan Reticulomyxa filosa.</title>
        <authorList>
            <person name="Glockner G."/>
            <person name="Hulsmann N."/>
            <person name="Schleicher M."/>
            <person name="Noegel A.A."/>
            <person name="Eichinger L."/>
            <person name="Gallinger C."/>
            <person name="Pawlowski J."/>
            <person name="Sierra R."/>
            <person name="Euteneuer U."/>
            <person name="Pillet L."/>
            <person name="Moustafa A."/>
            <person name="Platzer M."/>
            <person name="Groth M."/>
            <person name="Szafranski K."/>
            <person name="Schliwa M."/>
        </authorList>
    </citation>
    <scope>NUCLEOTIDE SEQUENCE [LARGE SCALE GENOMIC DNA]</scope>
</reference>
<sequence length="257" mass="29186">FQVAEKYKDIVATAFKSNAIDGKTFISYVVQVDDLIQLNIPKITATQIFNAYHTSYSEQIMPLLNKNCNNAKKSDDPFLCSVMGGVNPKQIKVEKTMTVADVKAIIRDTLDLEWKNNSLKCSGLMESDIRSRQIVKADKSPFKYYKVFPGLNYEGTCKNRSCDAYGQKVITERGFGDKIYPLYEEIEEKINCPGCKQSYEVDCYNLFECRATITYTLEKSKTKRTDQLEATEDNIVVLGEGKKKIEYGFLALTVTEL</sequence>
<evidence type="ECO:0000313" key="2">
    <source>
        <dbReference type="Proteomes" id="UP000023152"/>
    </source>
</evidence>
<feature type="non-terminal residue" evidence="1">
    <location>
        <position position="1"/>
    </location>
</feature>
<dbReference type="EMBL" id="ASPP01011415">
    <property type="protein sequence ID" value="ETO21652.1"/>
    <property type="molecule type" value="Genomic_DNA"/>
</dbReference>
<evidence type="ECO:0000313" key="1">
    <source>
        <dbReference type="EMBL" id="ETO21652.1"/>
    </source>
</evidence>
<comment type="caution">
    <text evidence="1">The sequence shown here is derived from an EMBL/GenBank/DDBJ whole genome shotgun (WGS) entry which is preliminary data.</text>
</comment>
<dbReference type="Proteomes" id="UP000023152">
    <property type="component" value="Unassembled WGS sequence"/>
</dbReference>
<proteinExistence type="predicted"/>
<protein>
    <submittedName>
        <fullName evidence="1">Uncharacterized protein</fullName>
    </submittedName>
</protein>
<dbReference type="OrthoDB" id="428577at2759"/>